<evidence type="ECO:0000313" key="4">
    <source>
        <dbReference type="Proteomes" id="UP001482513"/>
    </source>
</evidence>
<proteinExistence type="predicted"/>
<name>A0ABV0KB27_9CYAN</name>
<evidence type="ECO:0000256" key="1">
    <source>
        <dbReference type="SAM" id="Phobius"/>
    </source>
</evidence>
<feature type="transmembrane region" description="Helical" evidence="1">
    <location>
        <begin position="111"/>
        <end position="133"/>
    </location>
</feature>
<dbReference type="Proteomes" id="UP001482513">
    <property type="component" value="Unassembled WGS sequence"/>
</dbReference>
<protein>
    <submittedName>
        <fullName evidence="3">DUF3592 domain-containing protein</fullName>
    </submittedName>
</protein>
<dbReference type="Pfam" id="PF12158">
    <property type="entry name" value="DUF3592"/>
    <property type="match status" value="1"/>
</dbReference>
<sequence length="148" mass="16463">MAVISFLASVDNLAYRNWLSTSATVVQVDNSEQSATSNRSRSIRSCPVIRFSDRTGQAHEVSSACAETTPSGDRQRENRLSPAFWRGETVTVWYDPEHPSRTLIAKRKPRFNPLAAVNMTSLLFAGMATGFWVGAKLARDKLRQSNLD</sequence>
<keyword evidence="4" id="KW-1185">Reference proteome</keyword>
<evidence type="ECO:0000313" key="3">
    <source>
        <dbReference type="EMBL" id="MEP0949971.1"/>
    </source>
</evidence>
<keyword evidence="1" id="KW-0812">Transmembrane</keyword>
<dbReference type="InterPro" id="IPR021994">
    <property type="entry name" value="DUF3592"/>
</dbReference>
<keyword evidence="1" id="KW-1133">Transmembrane helix</keyword>
<feature type="domain" description="DUF3592" evidence="2">
    <location>
        <begin position="21"/>
        <end position="105"/>
    </location>
</feature>
<comment type="caution">
    <text evidence="3">The sequence shown here is derived from an EMBL/GenBank/DDBJ whole genome shotgun (WGS) entry which is preliminary data.</text>
</comment>
<reference evidence="3 4" key="1">
    <citation type="submission" date="2022-04" db="EMBL/GenBank/DDBJ databases">
        <title>Positive selection, recombination, and allopatry shape intraspecific diversity of widespread and dominant cyanobacteria.</title>
        <authorList>
            <person name="Wei J."/>
            <person name="Shu W."/>
            <person name="Hu C."/>
        </authorList>
    </citation>
    <scope>NUCLEOTIDE SEQUENCE [LARGE SCALE GENOMIC DNA]</scope>
    <source>
        <strain evidence="3 4">DQ-A4</strain>
    </source>
</reference>
<evidence type="ECO:0000259" key="2">
    <source>
        <dbReference type="Pfam" id="PF12158"/>
    </source>
</evidence>
<dbReference type="EMBL" id="JAMPKX010000017">
    <property type="protein sequence ID" value="MEP0949971.1"/>
    <property type="molecule type" value="Genomic_DNA"/>
</dbReference>
<gene>
    <name evidence="3" type="ORF">NC992_24075</name>
</gene>
<keyword evidence="1" id="KW-0472">Membrane</keyword>
<dbReference type="RefSeq" id="WP_431191161.1">
    <property type="nucleotide sequence ID" value="NZ_JAMPKX010000017.1"/>
</dbReference>
<accession>A0ABV0KB27</accession>
<organism evidence="3 4">
    <name type="scientific">Leptolyngbya subtilissima DQ-A4</name>
    <dbReference type="NCBI Taxonomy" id="2933933"/>
    <lineage>
        <taxon>Bacteria</taxon>
        <taxon>Bacillati</taxon>
        <taxon>Cyanobacteriota</taxon>
        <taxon>Cyanophyceae</taxon>
        <taxon>Leptolyngbyales</taxon>
        <taxon>Leptolyngbyaceae</taxon>
        <taxon>Leptolyngbya group</taxon>
        <taxon>Leptolyngbya</taxon>
    </lineage>
</organism>